<dbReference type="Pfam" id="PF00042">
    <property type="entry name" value="Globin"/>
    <property type="match status" value="1"/>
</dbReference>
<dbReference type="EMBL" id="JAOTJD010000024">
    <property type="protein sequence ID" value="MFD3264927.1"/>
    <property type="molecule type" value="Genomic_DNA"/>
</dbReference>
<protein>
    <submittedName>
        <fullName evidence="3">Globin</fullName>
    </submittedName>
</protein>
<dbReference type="SUPFAM" id="SSF46458">
    <property type="entry name" value="Globin-like"/>
    <property type="match status" value="1"/>
</dbReference>
<accession>A0ABW6CXK2</accession>
<organism evidence="3 4">
    <name type="scientific">Phenylobacterium ferrooxidans</name>
    <dbReference type="NCBI Taxonomy" id="2982689"/>
    <lineage>
        <taxon>Bacteria</taxon>
        <taxon>Pseudomonadati</taxon>
        <taxon>Pseudomonadota</taxon>
        <taxon>Alphaproteobacteria</taxon>
        <taxon>Caulobacterales</taxon>
        <taxon>Caulobacteraceae</taxon>
        <taxon>Phenylobacterium</taxon>
    </lineage>
</organism>
<feature type="domain" description="Globin" evidence="2">
    <location>
        <begin position="1"/>
        <end position="133"/>
    </location>
</feature>
<keyword evidence="1" id="KW-0408">Iron</keyword>
<sequence length="141" mass="15797">MSTNLIEQSLELAAERCEDLTPLVYARLFADHPEMEALFWSDKNWAVRGEMLAQVFSAILDFVGDRLYASTLIQTEVINHAGYDVPPNIFAIFFATVAATLKQVIGADWTPQMDQAWTRLLADLDYYVTHPNQAETQGVGA</sequence>
<keyword evidence="4" id="KW-1185">Reference proteome</keyword>
<dbReference type="InterPro" id="IPR012292">
    <property type="entry name" value="Globin/Proto"/>
</dbReference>
<dbReference type="CDD" id="cd01040">
    <property type="entry name" value="Mb-like"/>
    <property type="match status" value="1"/>
</dbReference>
<dbReference type="InterPro" id="IPR009050">
    <property type="entry name" value="Globin-like_sf"/>
</dbReference>
<keyword evidence="1" id="KW-0479">Metal-binding</keyword>
<evidence type="ECO:0000313" key="4">
    <source>
        <dbReference type="Proteomes" id="UP001598130"/>
    </source>
</evidence>
<dbReference type="RefSeq" id="WP_377370457.1">
    <property type="nucleotide sequence ID" value="NZ_JAOTJD010000024.1"/>
</dbReference>
<dbReference type="InterPro" id="IPR044399">
    <property type="entry name" value="Mb-like_M"/>
</dbReference>
<proteinExistence type="inferred from homology"/>
<keyword evidence="1" id="KW-0349">Heme</keyword>
<evidence type="ECO:0000313" key="3">
    <source>
        <dbReference type="EMBL" id="MFD3264927.1"/>
    </source>
</evidence>
<dbReference type="PROSITE" id="PS01033">
    <property type="entry name" value="GLOBIN"/>
    <property type="match status" value="1"/>
</dbReference>
<name>A0ABW6CXK2_9CAUL</name>
<dbReference type="Gene3D" id="1.10.490.10">
    <property type="entry name" value="Globins"/>
    <property type="match status" value="1"/>
</dbReference>
<comment type="similarity">
    <text evidence="1">Belongs to the globin family.</text>
</comment>
<keyword evidence="1" id="KW-0813">Transport</keyword>
<reference evidence="3 4" key="1">
    <citation type="submission" date="2022-09" db="EMBL/GenBank/DDBJ databases">
        <title>New species of Phenylobacterium.</title>
        <authorList>
            <person name="Mieszkin S."/>
        </authorList>
    </citation>
    <scope>NUCLEOTIDE SEQUENCE [LARGE SCALE GENOMIC DNA]</scope>
    <source>
        <strain evidence="3 4">HK31-G</strain>
    </source>
</reference>
<dbReference type="Proteomes" id="UP001598130">
    <property type="component" value="Unassembled WGS sequence"/>
</dbReference>
<comment type="caution">
    <text evidence="3">The sequence shown here is derived from an EMBL/GenBank/DDBJ whole genome shotgun (WGS) entry which is preliminary data.</text>
</comment>
<evidence type="ECO:0000256" key="1">
    <source>
        <dbReference type="RuleBase" id="RU000356"/>
    </source>
</evidence>
<evidence type="ECO:0000259" key="2">
    <source>
        <dbReference type="PROSITE" id="PS01033"/>
    </source>
</evidence>
<gene>
    <name evidence="3" type="ORF">OCL97_13270</name>
</gene>
<keyword evidence="1" id="KW-0561">Oxygen transport</keyword>
<dbReference type="InterPro" id="IPR000971">
    <property type="entry name" value="Globin"/>
</dbReference>